<dbReference type="PANTHER" id="PTHR42850:SF4">
    <property type="entry name" value="ZINC-DEPENDENT ENDOPOLYPHOSPHATASE"/>
    <property type="match status" value="1"/>
</dbReference>
<keyword evidence="2" id="KW-0378">Hydrolase</keyword>
<gene>
    <name evidence="2" type="ORF">QTN89_04075</name>
</gene>
<dbReference type="PANTHER" id="PTHR42850">
    <property type="entry name" value="METALLOPHOSPHOESTERASE"/>
    <property type="match status" value="1"/>
</dbReference>
<dbReference type="InterPro" id="IPR029052">
    <property type="entry name" value="Metallo-depent_PP-like"/>
</dbReference>
<comment type="caution">
    <text evidence="2">The sequence shown here is derived from an EMBL/GenBank/DDBJ whole genome shotgun (WGS) entry which is preliminary data.</text>
</comment>
<feature type="domain" description="Calcineurin-like phosphoesterase" evidence="1">
    <location>
        <begin position="4"/>
        <end position="177"/>
    </location>
</feature>
<sequence>MSERLIAIGDIHGCRLALERLIEAINPQPSDTVVTLGDYIDRGPDSRGVIDVLIELANHTQLVGILGNHEEMMLEVLNHGGAHHAWLRHGGVETLESYGFDGDLDFLPEPHKEFLDSLGDFYAHGEFFFTHAAYDPEATFEEQEIEMLRWYSLTNGIPSKHISGKTAVVGHTANRDGEILHAGHLICLDTYCYGGGWLTAMEMNTQKIWQADRQGRLNEQFA</sequence>
<dbReference type="GO" id="GO:0016787">
    <property type="term" value="F:hydrolase activity"/>
    <property type="evidence" value="ECO:0007669"/>
    <property type="project" value="UniProtKB-KW"/>
</dbReference>
<reference evidence="2 3" key="1">
    <citation type="submission" date="2023-06" db="EMBL/GenBank/DDBJ databases">
        <title>Roseiconus lacunae JC819 isolated from Gulf of Mannar region, Tamil Nadu.</title>
        <authorList>
            <person name="Pk S."/>
            <person name="Ch S."/>
            <person name="Ch V.R."/>
        </authorList>
    </citation>
    <scope>NUCLEOTIDE SEQUENCE [LARGE SCALE GENOMIC DNA]</scope>
    <source>
        <strain evidence="2 3">JC819</strain>
    </source>
</reference>
<evidence type="ECO:0000313" key="3">
    <source>
        <dbReference type="Proteomes" id="UP001239462"/>
    </source>
</evidence>
<evidence type="ECO:0000313" key="2">
    <source>
        <dbReference type="EMBL" id="MDM4014597.1"/>
    </source>
</evidence>
<organism evidence="2 3">
    <name type="scientific">Roseiconus lacunae</name>
    <dbReference type="NCBI Taxonomy" id="2605694"/>
    <lineage>
        <taxon>Bacteria</taxon>
        <taxon>Pseudomonadati</taxon>
        <taxon>Planctomycetota</taxon>
        <taxon>Planctomycetia</taxon>
        <taxon>Pirellulales</taxon>
        <taxon>Pirellulaceae</taxon>
        <taxon>Roseiconus</taxon>
    </lineage>
</organism>
<dbReference type="RefSeq" id="WP_149498614.1">
    <property type="nucleotide sequence ID" value="NZ_JASZZN010000002.1"/>
</dbReference>
<proteinExistence type="predicted"/>
<dbReference type="InterPro" id="IPR050126">
    <property type="entry name" value="Ap4A_hydrolase"/>
</dbReference>
<dbReference type="Proteomes" id="UP001239462">
    <property type="component" value="Unassembled WGS sequence"/>
</dbReference>
<keyword evidence="3" id="KW-1185">Reference proteome</keyword>
<dbReference type="InterPro" id="IPR004843">
    <property type="entry name" value="Calcineurin-like_PHP"/>
</dbReference>
<dbReference type="SUPFAM" id="SSF56300">
    <property type="entry name" value="Metallo-dependent phosphatases"/>
    <property type="match status" value="1"/>
</dbReference>
<dbReference type="EC" id="3.1.-.-" evidence="2"/>
<protein>
    <submittedName>
        <fullName evidence="2">Metallophosphoesterase family protein</fullName>
        <ecNumber evidence="2">3.1.-.-</ecNumber>
    </submittedName>
</protein>
<accession>A0ABT7PDN3</accession>
<name>A0ABT7PDN3_9BACT</name>
<dbReference type="CDD" id="cd00144">
    <property type="entry name" value="MPP_PPP_family"/>
    <property type="match status" value="1"/>
</dbReference>
<dbReference type="Gene3D" id="3.60.21.10">
    <property type="match status" value="1"/>
</dbReference>
<dbReference type="Pfam" id="PF00149">
    <property type="entry name" value="Metallophos"/>
    <property type="match status" value="1"/>
</dbReference>
<evidence type="ECO:0000259" key="1">
    <source>
        <dbReference type="Pfam" id="PF00149"/>
    </source>
</evidence>
<dbReference type="EMBL" id="JASZZN010000002">
    <property type="protein sequence ID" value="MDM4014597.1"/>
    <property type="molecule type" value="Genomic_DNA"/>
</dbReference>